<evidence type="ECO:0000256" key="1">
    <source>
        <dbReference type="SAM" id="MobiDB-lite"/>
    </source>
</evidence>
<dbReference type="AlphaFoldDB" id="A0A974NRM0"/>
<feature type="compositionally biased region" description="Pro residues" evidence="1">
    <location>
        <begin position="30"/>
        <end position="55"/>
    </location>
</feature>
<feature type="compositionally biased region" description="Pro residues" evidence="1">
    <location>
        <begin position="64"/>
        <end position="74"/>
    </location>
</feature>
<dbReference type="Proteomes" id="UP000595254">
    <property type="component" value="Chromosome"/>
</dbReference>
<evidence type="ECO:0008006" key="4">
    <source>
        <dbReference type="Google" id="ProtNLM"/>
    </source>
</evidence>
<proteinExistence type="predicted"/>
<dbReference type="KEGG" id="ppsr:I6J18_07895"/>
<evidence type="ECO:0000313" key="3">
    <source>
        <dbReference type="Proteomes" id="UP000595254"/>
    </source>
</evidence>
<feature type="region of interest" description="Disordered" evidence="1">
    <location>
        <begin position="1"/>
        <end position="76"/>
    </location>
</feature>
<gene>
    <name evidence="2" type="ORF">I6J18_07895</name>
</gene>
<organism evidence="2 3">
    <name type="scientific">Peribacillus psychrosaccharolyticus</name>
    <name type="common">Bacillus psychrosaccharolyticus</name>
    <dbReference type="NCBI Taxonomy" id="1407"/>
    <lineage>
        <taxon>Bacteria</taxon>
        <taxon>Bacillati</taxon>
        <taxon>Bacillota</taxon>
        <taxon>Bacilli</taxon>
        <taxon>Bacillales</taxon>
        <taxon>Bacillaceae</taxon>
        <taxon>Peribacillus</taxon>
    </lineage>
</organism>
<feature type="compositionally biased region" description="Gly residues" evidence="1">
    <location>
        <begin position="1"/>
        <end position="29"/>
    </location>
</feature>
<keyword evidence="3" id="KW-1185">Reference proteome</keyword>
<accession>A0A974NRM0</accession>
<protein>
    <recommendedName>
        <fullName evidence="4">Transporter</fullName>
    </recommendedName>
</protein>
<dbReference type="RefSeq" id="WP_040372889.1">
    <property type="nucleotide sequence ID" value="NZ_CP068053.1"/>
</dbReference>
<dbReference type="EMBL" id="CP068053">
    <property type="protein sequence ID" value="QQT02583.1"/>
    <property type="molecule type" value="Genomic_DNA"/>
</dbReference>
<reference evidence="2 3" key="1">
    <citation type="submission" date="2021-01" db="EMBL/GenBank/DDBJ databases">
        <title>FDA dAtabase for Regulatory Grade micrObial Sequences (FDA-ARGOS): Supporting development and validation of Infectious Disease Dx tests.</title>
        <authorList>
            <person name="Nelson B."/>
            <person name="Plummer A."/>
            <person name="Tallon L."/>
            <person name="Sadzewicz L."/>
            <person name="Zhao X."/>
            <person name="Boylan J."/>
            <person name="Ott S."/>
            <person name="Bowen H."/>
            <person name="Vavikolanu K."/>
            <person name="Mehta A."/>
            <person name="Aluvathingal J."/>
            <person name="Nadendla S."/>
            <person name="Myers T."/>
            <person name="Yan Y."/>
            <person name="Sichtig H."/>
        </authorList>
    </citation>
    <scope>NUCLEOTIDE SEQUENCE [LARGE SCALE GENOMIC DNA]</scope>
    <source>
        <strain evidence="2 3">FDAARGOS_1161</strain>
    </source>
</reference>
<name>A0A974NRM0_PERPY</name>
<evidence type="ECO:0000313" key="2">
    <source>
        <dbReference type="EMBL" id="QQT02583.1"/>
    </source>
</evidence>
<sequence length="149" mass="15225">MPGGPGAGPGQGGPGYQGKPGGGNFGGPGPAFPPPPNQPPPGGPGSAFPPPPPGGLGPGGSPGGGPPSAPPPQFVPDFPGVSSFAVDAGALQGCLFRNTYVWLNNGRGFWFFPVFIGRRSVAGFRWRAGQRRWVYYGIDTSNIRSFQCY</sequence>